<dbReference type="SUPFAM" id="SSF109604">
    <property type="entry name" value="HD-domain/PDEase-like"/>
    <property type="match status" value="1"/>
</dbReference>
<dbReference type="CDD" id="cd14014">
    <property type="entry name" value="STKc_PknB_like"/>
    <property type="match status" value="1"/>
</dbReference>
<dbReference type="Gene3D" id="1.10.510.10">
    <property type="entry name" value="Transferase(Phosphotransferase) domain 1"/>
    <property type="match status" value="1"/>
</dbReference>
<gene>
    <name evidence="9" type="primary">prkC_5</name>
    <name evidence="9" type="ORF">Pan216_17200</name>
</gene>
<evidence type="ECO:0000256" key="5">
    <source>
        <dbReference type="PROSITE-ProRule" id="PRU10141"/>
    </source>
</evidence>
<dbReference type="EMBL" id="CP036279">
    <property type="protein sequence ID" value="QDU60867.1"/>
    <property type="molecule type" value="Genomic_DNA"/>
</dbReference>
<feature type="region of interest" description="Disordered" evidence="6">
    <location>
        <begin position="335"/>
        <end position="369"/>
    </location>
</feature>
<name>A0A518B1L6_9BACT</name>
<dbReference type="SMART" id="SM00220">
    <property type="entry name" value="S_TKc"/>
    <property type="match status" value="1"/>
</dbReference>
<dbReference type="PANTHER" id="PTHR43289">
    <property type="entry name" value="MITOGEN-ACTIVATED PROTEIN KINASE KINASE KINASE 20-RELATED"/>
    <property type="match status" value="1"/>
</dbReference>
<dbReference type="InterPro" id="IPR011009">
    <property type="entry name" value="Kinase-like_dom_sf"/>
</dbReference>
<proteinExistence type="predicted"/>
<dbReference type="InterPro" id="IPR037522">
    <property type="entry name" value="HD_GYP_dom"/>
</dbReference>
<dbReference type="SUPFAM" id="SSF56112">
    <property type="entry name" value="Protein kinase-like (PK-like)"/>
    <property type="match status" value="1"/>
</dbReference>
<dbReference type="RefSeq" id="WP_419193403.1">
    <property type="nucleotide sequence ID" value="NZ_CP036279.1"/>
</dbReference>
<evidence type="ECO:0000256" key="2">
    <source>
        <dbReference type="ARBA" id="ARBA00022741"/>
    </source>
</evidence>
<evidence type="ECO:0000256" key="6">
    <source>
        <dbReference type="SAM" id="MobiDB-lite"/>
    </source>
</evidence>
<dbReference type="GO" id="GO:0005524">
    <property type="term" value="F:ATP binding"/>
    <property type="evidence" value="ECO:0007669"/>
    <property type="project" value="UniProtKB-UniRule"/>
</dbReference>
<feature type="domain" description="HD-GYP" evidence="8">
    <location>
        <begin position="543"/>
        <end position="738"/>
    </location>
</feature>
<evidence type="ECO:0000313" key="10">
    <source>
        <dbReference type="Proteomes" id="UP000317093"/>
    </source>
</evidence>
<evidence type="ECO:0000256" key="1">
    <source>
        <dbReference type="ARBA" id="ARBA00022679"/>
    </source>
</evidence>
<dbReference type="Pfam" id="PF13487">
    <property type="entry name" value="HD_5"/>
    <property type="match status" value="1"/>
</dbReference>
<feature type="compositionally biased region" description="Polar residues" evidence="6">
    <location>
        <begin position="335"/>
        <end position="354"/>
    </location>
</feature>
<dbReference type="AlphaFoldDB" id="A0A518B1L6"/>
<dbReference type="EC" id="2.7.11.1" evidence="9"/>
<keyword evidence="3 9" id="KW-0418">Kinase</keyword>
<dbReference type="PANTHER" id="PTHR43289:SF6">
    <property type="entry name" value="SERINE_THREONINE-PROTEIN KINASE NEKL-3"/>
    <property type="match status" value="1"/>
</dbReference>
<protein>
    <submittedName>
        <fullName evidence="9">Serine/threonine-protein kinase PrkC</fullName>
        <ecNumber evidence="9">2.7.11.1</ecNumber>
    </submittedName>
</protein>
<evidence type="ECO:0000256" key="3">
    <source>
        <dbReference type="ARBA" id="ARBA00022777"/>
    </source>
</evidence>
<organism evidence="9 10">
    <name type="scientific">Kolteria novifilia</name>
    <dbReference type="NCBI Taxonomy" id="2527975"/>
    <lineage>
        <taxon>Bacteria</taxon>
        <taxon>Pseudomonadati</taxon>
        <taxon>Planctomycetota</taxon>
        <taxon>Planctomycetia</taxon>
        <taxon>Kolteriales</taxon>
        <taxon>Kolteriaceae</taxon>
        <taxon>Kolteria</taxon>
    </lineage>
</organism>
<dbReference type="Proteomes" id="UP000317093">
    <property type="component" value="Chromosome"/>
</dbReference>
<dbReference type="PROSITE" id="PS00108">
    <property type="entry name" value="PROTEIN_KINASE_ST"/>
    <property type="match status" value="1"/>
</dbReference>
<sequence>MSTESKEKPILARHVAETLIVPPEQGDTHANTRETIDPEAPTSVEFTNDTDHEEIRVQQGDLRGLSLGEYVIEGQLGSGGMGVIYRARHRRMDREVALKILPLHVSSSPDMVRRFEMEVVAAARLIHPNIVTAYDASQDKGLHYLVMEYVEGIDLARLLDQRGPLPVAEAVSHIIQAAEGLGYAHAKGVVHRDIKPSNLLLASDGTIKILDMGLARLESDAARRAKRSSAGPQALGVAGTVDYMAPEQARQFDSTDQRADIYSLGTTLYHLVTGKVPFPGESLIDKLIENADVVLPKHDRLPSSIHAVLAKMTKRNRTQRYENVVEVIDALRQAMETSGSQATESAARPTTSPHAPTPQPSRAPSRADKRAIADGLRAISISELPLCDTLEFPLEDLGGRRLLEAGYPISPRLLRELNGQKVETVWVRESDCVKLLGPHYAESFNTCLAPETLDSASIATQRLDREIQRTRVSEIIHGGQAFRDRCRSHGAAPYEKSVVADCERVFEESLAQLNRIMGNVHCAEDQRKGVLAQATTIIKNLMRMLTVDVDVAISIASRPAEEKYLLRHSLSMATLGMAMAADLGYDESNVVLIGLSGLFHDIGMREIPAKLTQLPRRLRQQEYQDVMRHIQHTADVLHLFQLPRSVRLACYQVHERGDGSGYPRGKTLGEIHPYARILAVADSYLALISSRPFRRAMLPYSVVEYLLRQTNEGVFDQISVRSFLQVVSLMPLGSWVVLSDDRAGRVIRTNPESWDAPVLEIHFGAEGHELTTPEIVDLKESRVRVVMPIRSPSNFHSL</sequence>
<keyword evidence="2 5" id="KW-0547">Nucleotide-binding</keyword>
<dbReference type="InterPro" id="IPR000719">
    <property type="entry name" value="Prot_kinase_dom"/>
</dbReference>
<feature type="binding site" evidence="5">
    <location>
        <position position="99"/>
    </location>
    <ligand>
        <name>ATP</name>
        <dbReference type="ChEBI" id="CHEBI:30616"/>
    </ligand>
</feature>
<dbReference type="PROSITE" id="PS00107">
    <property type="entry name" value="PROTEIN_KINASE_ATP"/>
    <property type="match status" value="1"/>
</dbReference>
<reference evidence="9 10" key="1">
    <citation type="submission" date="2019-02" db="EMBL/GenBank/DDBJ databases">
        <title>Deep-cultivation of Planctomycetes and their phenomic and genomic characterization uncovers novel biology.</title>
        <authorList>
            <person name="Wiegand S."/>
            <person name="Jogler M."/>
            <person name="Boedeker C."/>
            <person name="Pinto D."/>
            <person name="Vollmers J."/>
            <person name="Rivas-Marin E."/>
            <person name="Kohn T."/>
            <person name="Peeters S.H."/>
            <person name="Heuer A."/>
            <person name="Rast P."/>
            <person name="Oberbeckmann S."/>
            <person name="Bunk B."/>
            <person name="Jeske O."/>
            <person name="Meyerdierks A."/>
            <person name="Storesund J.E."/>
            <person name="Kallscheuer N."/>
            <person name="Luecker S."/>
            <person name="Lage O.M."/>
            <person name="Pohl T."/>
            <person name="Merkel B.J."/>
            <person name="Hornburger P."/>
            <person name="Mueller R.-W."/>
            <person name="Bruemmer F."/>
            <person name="Labrenz M."/>
            <person name="Spormann A.M."/>
            <person name="Op den Camp H."/>
            <person name="Overmann J."/>
            <person name="Amann R."/>
            <person name="Jetten M.S.M."/>
            <person name="Mascher T."/>
            <person name="Medema M.H."/>
            <person name="Devos D.P."/>
            <person name="Kaster A.-K."/>
            <person name="Ovreas L."/>
            <person name="Rohde M."/>
            <person name="Galperin M.Y."/>
            <person name="Jogler C."/>
        </authorList>
    </citation>
    <scope>NUCLEOTIDE SEQUENCE [LARGE SCALE GENOMIC DNA]</scope>
    <source>
        <strain evidence="9 10">Pan216</strain>
    </source>
</reference>
<keyword evidence="1 9" id="KW-0808">Transferase</keyword>
<dbReference type="GO" id="GO:0004674">
    <property type="term" value="F:protein serine/threonine kinase activity"/>
    <property type="evidence" value="ECO:0007669"/>
    <property type="project" value="UniProtKB-EC"/>
</dbReference>
<keyword evidence="4 5" id="KW-0067">ATP-binding</keyword>
<dbReference type="PROSITE" id="PS51832">
    <property type="entry name" value="HD_GYP"/>
    <property type="match status" value="1"/>
</dbReference>
<evidence type="ECO:0000259" key="7">
    <source>
        <dbReference type="PROSITE" id="PS50011"/>
    </source>
</evidence>
<evidence type="ECO:0000313" key="9">
    <source>
        <dbReference type="EMBL" id="QDU60867.1"/>
    </source>
</evidence>
<dbReference type="InterPro" id="IPR003607">
    <property type="entry name" value="HD/PDEase_dom"/>
</dbReference>
<feature type="domain" description="Protein kinase" evidence="7">
    <location>
        <begin position="70"/>
        <end position="332"/>
    </location>
</feature>
<dbReference type="KEGG" id="knv:Pan216_17200"/>
<dbReference type="PROSITE" id="PS50011">
    <property type="entry name" value="PROTEIN_KINASE_DOM"/>
    <property type="match status" value="1"/>
</dbReference>
<dbReference type="CDD" id="cd00077">
    <property type="entry name" value="HDc"/>
    <property type="match status" value="1"/>
</dbReference>
<evidence type="ECO:0000256" key="4">
    <source>
        <dbReference type="ARBA" id="ARBA00022840"/>
    </source>
</evidence>
<dbReference type="Gene3D" id="3.30.200.20">
    <property type="entry name" value="Phosphorylase Kinase, domain 1"/>
    <property type="match status" value="1"/>
</dbReference>
<dbReference type="Gene3D" id="1.10.3210.10">
    <property type="entry name" value="Hypothetical protein af1432"/>
    <property type="match status" value="1"/>
</dbReference>
<accession>A0A518B1L6</accession>
<dbReference type="InterPro" id="IPR008271">
    <property type="entry name" value="Ser/Thr_kinase_AS"/>
</dbReference>
<dbReference type="Pfam" id="PF00069">
    <property type="entry name" value="Pkinase"/>
    <property type="match status" value="1"/>
</dbReference>
<dbReference type="InterPro" id="IPR017441">
    <property type="entry name" value="Protein_kinase_ATP_BS"/>
</dbReference>
<evidence type="ECO:0000259" key="8">
    <source>
        <dbReference type="PROSITE" id="PS51832"/>
    </source>
</evidence>
<keyword evidence="10" id="KW-1185">Reference proteome</keyword>
<dbReference type="SMART" id="SM00471">
    <property type="entry name" value="HDc"/>
    <property type="match status" value="1"/>
</dbReference>